<feature type="domain" description="Tyr recombinase" evidence="4">
    <location>
        <begin position="253"/>
        <end position="424"/>
    </location>
</feature>
<dbReference type="InterPro" id="IPR025166">
    <property type="entry name" value="Integrase_DNA_bind_dom"/>
</dbReference>
<keyword evidence="6" id="KW-1185">Reference proteome</keyword>
<dbReference type="Gene3D" id="3.30.160.390">
    <property type="entry name" value="Integrase, DNA-binding domain"/>
    <property type="match status" value="1"/>
</dbReference>
<dbReference type="PROSITE" id="PS51898">
    <property type="entry name" value="TYR_RECOMBINASE"/>
    <property type="match status" value="1"/>
</dbReference>
<dbReference type="EMBL" id="JACOGA010000010">
    <property type="protein sequence ID" value="MBC3874264.1"/>
    <property type="molecule type" value="Genomic_DNA"/>
</dbReference>
<evidence type="ECO:0000256" key="2">
    <source>
        <dbReference type="ARBA" id="ARBA00022908"/>
    </source>
</evidence>
<evidence type="ECO:0000259" key="4">
    <source>
        <dbReference type="PROSITE" id="PS51898"/>
    </source>
</evidence>
<protein>
    <submittedName>
        <fullName evidence="5">Tyrosine-type recombinase/integrase</fullName>
    </submittedName>
</protein>
<gene>
    <name evidence="5" type="ORF">H8K55_11745</name>
</gene>
<comment type="caution">
    <text evidence="5">The sequence shown here is derived from an EMBL/GenBank/DDBJ whole genome shotgun (WGS) entry which is preliminary data.</text>
</comment>
<evidence type="ECO:0000313" key="5">
    <source>
        <dbReference type="EMBL" id="MBC3874264.1"/>
    </source>
</evidence>
<dbReference type="InterPro" id="IPR013762">
    <property type="entry name" value="Integrase-like_cat_sf"/>
</dbReference>
<comment type="similarity">
    <text evidence="1">Belongs to the 'phage' integrase family.</text>
</comment>
<sequence length="449" mass="49812">MKWENFTAGRVAGFKCAEGKKQSIFWDGKVSGLGLRVTTAGAKSYIFETSLNNKTIRMTIGDVSTYTIAAAQKIATDLKADTDKGIDPRQVAKDEEQARQAAIEAAETKRIEAERQLVRDSVTLGMAWPIYIAAKRNAKRKGGKVGWSEWHIRDHENVVSLGGAKKVRGKGLTEAGVLAPLLDVRLTDLTGARIAAWLAKETITRPTRTALAFRLLSVFINWCNSHDEYKGLVPDGACKADKVKNELPAKNSKSGDSLQREQLPMWFKAVQQIANPVQAAYLQSLLLTGARRRELGALEWEDIDFQWNTLTIRDKVEGERTIPLTPFVSQLLAALPRRNEWVFSSPAAKNGQLVEPSPAHKKALIAAGLPDITLHGLRRSFGSLAEWTETPAGIVAQIMGHKPSATAEKHYRDRPIDLLRMWHIKLETWILEQAQIKFTPTQAGLRVVV</sequence>
<evidence type="ECO:0000256" key="1">
    <source>
        <dbReference type="ARBA" id="ARBA00008857"/>
    </source>
</evidence>
<dbReference type="InterPro" id="IPR038488">
    <property type="entry name" value="Integrase_DNA-bd_sf"/>
</dbReference>
<dbReference type="Gene3D" id="1.10.443.10">
    <property type="entry name" value="Intergrase catalytic core"/>
    <property type="match status" value="1"/>
</dbReference>
<evidence type="ECO:0000313" key="6">
    <source>
        <dbReference type="Proteomes" id="UP000624279"/>
    </source>
</evidence>
<dbReference type="InterPro" id="IPR002104">
    <property type="entry name" value="Integrase_catalytic"/>
</dbReference>
<name>A0ABR6YCJ6_9BURK</name>
<dbReference type="Proteomes" id="UP000624279">
    <property type="component" value="Unassembled WGS sequence"/>
</dbReference>
<reference evidence="5 6" key="1">
    <citation type="submission" date="2020-08" db="EMBL/GenBank/DDBJ databases">
        <title>Novel species isolated from subtropical streams in China.</title>
        <authorList>
            <person name="Lu H."/>
        </authorList>
    </citation>
    <scope>NUCLEOTIDE SEQUENCE [LARGE SCALE GENOMIC DNA]</scope>
    <source>
        <strain evidence="5 6">LX15W</strain>
    </source>
</reference>
<dbReference type="SUPFAM" id="SSF56349">
    <property type="entry name" value="DNA breaking-rejoining enzymes"/>
    <property type="match status" value="1"/>
</dbReference>
<dbReference type="PANTHER" id="PTHR30629">
    <property type="entry name" value="PROPHAGE INTEGRASE"/>
    <property type="match status" value="1"/>
</dbReference>
<dbReference type="InterPro" id="IPR050808">
    <property type="entry name" value="Phage_Integrase"/>
</dbReference>
<organism evidence="5 6">
    <name type="scientific">Undibacterium flavidum</name>
    <dbReference type="NCBI Taxonomy" id="2762297"/>
    <lineage>
        <taxon>Bacteria</taxon>
        <taxon>Pseudomonadati</taxon>
        <taxon>Pseudomonadota</taxon>
        <taxon>Betaproteobacteria</taxon>
        <taxon>Burkholderiales</taxon>
        <taxon>Oxalobacteraceae</taxon>
        <taxon>Undibacterium</taxon>
    </lineage>
</organism>
<dbReference type="InterPro" id="IPR011010">
    <property type="entry name" value="DNA_brk_join_enz"/>
</dbReference>
<dbReference type="RefSeq" id="WP_186942265.1">
    <property type="nucleotide sequence ID" value="NZ_JACOGA010000010.1"/>
</dbReference>
<dbReference type="Pfam" id="PF13356">
    <property type="entry name" value="Arm-DNA-bind_3"/>
    <property type="match status" value="1"/>
</dbReference>
<dbReference type="PANTHER" id="PTHR30629:SF6">
    <property type="entry name" value="PROPHAGE INTEGRASE INTA-RELATED"/>
    <property type="match status" value="1"/>
</dbReference>
<dbReference type="CDD" id="cd00796">
    <property type="entry name" value="INT_Rci_Hp1_C"/>
    <property type="match status" value="1"/>
</dbReference>
<accession>A0ABR6YCJ6</accession>
<proteinExistence type="inferred from homology"/>
<dbReference type="Pfam" id="PF00589">
    <property type="entry name" value="Phage_integrase"/>
    <property type="match status" value="1"/>
</dbReference>
<keyword evidence="2" id="KW-0229">DNA integration</keyword>
<evidence type="ECO:0000256" key="3">
    <source>
        <dbReference type="ARBA" id="ARBA00023172"/>
    </source>
</evidence>
<keyword evidence="3" id="KW-0233">DNA recombination</keyword>